<evidence type="ECO:0000256" key="2">
    <source>
        <dbReference type="ARBA" id="ARBA00007370"/>
    </source>
</evidence>
<comment type="function">
    <text evidence="12 13">Catalyzes the ATP-dependent phosphorylation of L-homoserine to L-homoserine phosphate.</text>
</comment>
<dbReference type="GO" id="GO:0005737">
    <property type="term" value="C:cytoplasm"/>
    <property type="evidence" value="ECO:0007669"/>
    <property type="project" value="UniProtKB-SubCell"/>
</dbReference>
<comment type="subcellular location">
    <subcellularLocation>
        <location evidence="13">Cytoplasm</location>
    </subcellularLocation>
</comment>
<dbReference type="SUPFAM" id="SSF55060">
    <property type="entry name" value="GHMP Kinase, C-terminal domain"/>
    <property type="match status" value="1"/>
</dbReference>
<evidence type="ECO:0000313" key="16">
    <source>
        <dbReference type="EMBL" id="GAV22284.1"/>
    </source>
</evidence>
<gene>
    <name evidence="13" type="primary">thrB</name>
    <name evidence="16" type="ORF">cpu_07940</name>
</gene>
<keyword evidence="17" id="KW-1185">Reference proteome</keyword>
<evidence type="ECO:0000256" key="5">
    <source>
        <dbReference type="ARBA" id="ARBA00022605"/>
    </source>
</evidence>
<organism evidence="16 17">
    <name type="scientific">Carboxydothermus pertinax</name>
    <dbReference type="NCBI Taxonomy" id="870242"/>
    <lineage>
        <taxon>Bacteria</taxon>
        <taxon>Bacillati</taxon>
        <taxon>Bacillota</taxon>
        <taxon>Clostridia</taxon>
        <taxon>Thermoanaerobacterales</taxon>
        <taxon>Thermoanaerobacteraceae</taxon>
        <taxon>Carboxydothermus</taxon>
    </lineage>
</organism>
<dbReference type="InterPro" id="IPR020568">
    <property type="entry name" value="Ribosomal_Su5_D2-typ_SF"/>
</dbReference>
<evidence type="ECO:0000259" key="15">
    <source>
        <dbReference type="Pfam" id="PF08544"/>
    </source>
</evidence>
<proteinExistence type="inferred from homology"/>
<dbReference type="PROSITE" id="PS00627">
    <property type="entry name" value="GHMP_KINASES_ATP"/>
    <property type="match status" value="1"/>
</dbReference>
<dbReference type="RefSeq" id="WP_075858772.1">
    <property type="nucleotide sequence ID" value="NZ_BDJK01000011.1"/>
</dbReference>
<keyword evidence="7 13" id="KW-0791">Threonine biosynthesis</keyword>
<evidence type="ECO:0000256" key="1">
    <source>
        <dbReference type="ARBA" id="ARBA00005015"/>
    </source>
</evidence>
<evidence type="ECO:0000256" key="3">
    <source>
        <dbReference type="ARBA" id="ARBA00012078"/>
    </source>
</evidence>
<dbReference type="InterPro" id="IPR036554">
    <property type="entry name" value="GHMP_kinase_C_sf"/>
</dbReference>
<dbReference type="Proteomes" id="UP000187485">
    <property type="component" value="Unassembled WGS sequence"/>
</dbReference>
<dbReference type="SUPFAM" id="SSF54211">
    <property type="entry name" value="Ribosomal protein S5 domain 2-like"/>
    <property type="match status" value="1"/>
</dbReference>
<dbReference type="InterPro" id="IPR014721">
    <property type="entry name" value="Ribsml_uS5_D2-typ_fold_subgr"/>
</dbReference>
<dbReference type="EMBL" id="BDJK01000011">
    <property type="protein sequence ID" value="GAV22284.1"/>
    <property type="molecule type" value="Genomic_DNA"/>
</dbReference>
<evidence type="ECO:0000256" key="11">
    <source>
        <dbReference type="ARBA" id="ARBA00049375"/>
    </source>
</evidence>
<evidence type="ECO:0000256" key="6">
    <source>
        <dbReference type="ARBA" id="ARBA00022679"/>
    </source>
</evidence>
<keyword evidence="6 13" id="KW-0808">Transferase</keyword>
<accession>A0A1L8CTV0</accession>
<comment type="caution">
    <text evidence="16">The sequence shown here is derived from an EMBL/GenBank/DDBJ whole genome shotgun (WGS) entry which is preliminary data.</text>
</comment>
<evidence type="ECO:0000256" key="4">
    <source>
        <dbReference type="ARBA" id="ARBA00017858"/>
    </source>
</evidence>
<name>A0A1L8CTV0_9THEO</name>
<dbReference type="GO" id="GO:0005524">
    <property type="term" value="F:ATP binding"/>
    <property type="evidence" value="ECO:0007669"/>
    <property type="project" value="UniProtKB-UniRule"/>
</dbReference>
<evidence type="ECO:0000256" key="7">
    <source>
        <dbReference type="ARBA" id="ARBA00022697"/>
    </source>
</evidence>
<dbReference type="Gene3D" id="3.30.70.890">
    <property type="entry name" value="GHMP kinase, C-terminal domain"/>
    <property type="match status" value="1"/>
</dbReference>
<dbReference type="InterPro" id="IPR013750">
    <property type="entry name" value="GHMP_kinase_C_dom"/>
</dbReference>
<dbReference type="UniPathway" id="UPA00050">
    <property type="reaction ID" value="UER00064"/>
</dbReference>
<dbReference type="Pfam" id="PF08544">
    <property type="entry name" value="GHMP_kinases_C"/>
    <property type="match status" value="1"/>
</dbReference>
<comment type="similarity">
    <text evidence="2 13">Belongs to the GHMP kinase family. Homoserine kinase subfamily.</text>
</comment>
<comment type="pathway">
    <text evidence="1 13">Amino-acid biosynthesis; L-threonine biosynthesis; L-threonine from L-aspartate: step 4/5.</text>
</comment>
<dbReference type="Gene3D" id="3.30.230.10">
    <property type="match status" value="1"/>
</dbReference>
<keyword evidence="10 13" id="KW-0067">ATP-binding</keyword>
<feature type="binding site" evidence="13">
    <location>
        <begin position="86"/>
        <end position="96"/>
    </location>
    <ligand>
        <name>ATP</name>
        <dbReference type="ChEBI" id="CHEBI:30616"/>
    </ligand>
</feature>
<feature type="domain" description="GHMP kinase C-terminal" evidence="15">
    <location>
        <begin position="200"/>
        <end position="271"/>
    </location>
</feature>
<evidence type="ECO:0000256" key="12">
    <source>
        <dbReference type="ARBA" id="ARBA00049954"/>
    </source>
</evidence>
<dbReference type="HAMAP" id="MF_00384">
    <property type="entry name" value="Homoser_kinase"/>
    <property type="match status" value="1"/>
</dbReference>
<keyword evidence="13" id="KW-0963">Cytoplasm</keyword>
<keyword evidence="9 13" id="KW-0418">Kinase</keyword>
<keyword evidence="8 13" id="KW-0547">Nucleotide-binding</keyword>
<reference evidence="17" key="1">
    <citation type="submission" date="2016-12" db="EMBL/GenBank/DDBJ databases">
        <title>Draft Genome Sequences od Carboxydothermus pertinax and islandicus, Hydrogenogenic Carboxydotrophic Bacteria.</title>
        <authorList>
            <person name="Fukuyama Y."/>
            <person name="Ohmae K."/>
            <person name="Yoneda Y."/>
            <person name="Yoshida T."/>
            <person name="Sako Y."/>
        </authorList>
    </citation>
    <scope>NUCLEOTIDE SEQUENCE [LARGE SCALE GENOMIC DNA]</scope>
    <source>
        <strain evidence="17">Ug1</strain>
    </source>
</reference>
<dbReference type="InterPro" id="IPR006204">
    <property type="entry name" value="GHMP_kinase_N_dom"/>
</dbReference>
<evidence type="ECO:0000313" key="17">
    <source>
        <dbReference type="Proteomes" id="UP000187485"/>
    </source>
</evidence>
<evidence type="ECO:0000256" key="10">
    <source>
        <dbReference type="ARBA" id="ARBA00022840"/>
    </source>
</evidence>
<dbReference type="PANTHER" id="PTHR20861">
    <property type="entry name" value="HOMOSERINE/4-DIPHOSPHOCYTIDYL-2-C-METHYL-D-ERYTHRITOL KINASE"/>
    <property type="match status" value="1"/>
</dbReference>
<comment type="catalytic activity">
    <reaction evidence="11 13">
        <text>L-homoserine + ATP = O-phospho-L-homoserine + ADP + H(+)</text>
        <dbReference type="Rhea" id="RHEA:13985"/>
        <dbReference type="ChEBI" id="CHEBI:15378"/>
        <dbReference type="ChEBI" id="CHEBI:30616"/>
        <dbReference type="ChEBI" id="CHEBI:57476"/>
        <dbReference type="ChEBI" id="CHEBI:57590"/>
        <dbReference type="ChEBI" id="CHEBI:456216"/>
        <dbReference type="EC" id="2.7.1.39"/>
    </reaction>
</comment>
<dbReference type="GO" id="GO:0004413">
    <property type="term" value="F:homoserine kinase activity"/>
    <property type="evidence" value="ECO:0007669"/>
    <property type="project" value="UniProtKB-UniRule"/>
</dbReference>
<dbReference type="EC" id="2.7.1.39" evidence="3 13"/>
<dbReference type="PIRSF" id="PIRSF000676">
    <property type="entry name" value="Homoser_kin"/>
    <property type="match status" value="1"/>
</dbReference>
<dbReference type="InterPro" id="IPR000870">
    <property type="entry name" value="Homoserine_kinase"/>
</dbReference>
<evidence type="ECO:0000256" key="8">
    <source>
        <dbReference type="ARBA" id="ARBA00022741"/>
    </source>
</evidence>
<dbReference type="OrthoDB" id="9769912at2"/>
<sequence length="304" mass="33086">MVRVLIPATSANLGPGFDAVGMALSFYNEVCLKPSPKELEIDVWGDGSEIIPKDRNNLVYIAVTKVFESLGKIPRNLKLSLKNRVPFARGLGSSAAAIVGGLVAANAYLGNPLPTDELLRLATELEGHPDNVAPALLGGVVVSGFDRDKVKYLKLPVPEVEVVVAIPKFQLKTVDSRQILPVEIPFSQAVLNVNRVSFLIAAFCLKKYEYLQIGMEDYLHQPYRSQLIPGFYQVMEEAKKAGAYGVALSGSGPTVIAFARESEAVGRAIREAFLNFNVEAEIIYTRPENRGAIDLIMHKGEGDC</sequence>
<feature type="domain" description="GHMP kinase N-terminal" evidence="14">
    <location>
        <begin position="57"/>
        <end position="139"/>
    </location>
</feature>
<dbReference type="NCBIfam" id="TIGR00191">
    <property type="entry name" value="thrB"/>
    <property type="match status" value="1"/>
</dbReference>
<evidence type="ECO:0000256" key="9">
    <source>
        <dbReference type="ARBA" id="ARBA00022777"/>
    </source>
</evidence>
<dbReference type="AlphaFoldDB" id="A0A1L8CTV0"/>
<evidence type="ECO:0000256" key="13">
    <source>
        <dbReference type="HAMAP-Rule" id="MF_00384"/>
    </source>
</evidence>
<dbReference type="STRING" id="870242.cpu_07940"/>
<dbReference type="PRINTS" id="PR00958">
    <property type="entry name" value="HOMSERKINASE"/>
</dbReference>
<evidence type="ECO:0000259" key="14">
    <source>
        <dbReference type="Pfam" id="PF00288"/>
    </source>
</evidence>
<dbReference type="GO" id="GO:0009088">
    <property type="term" value="P:threonine biosynthetic process"/>
    <property type="evidence" value="ECO:0007669"/>
    <property type="project" value="UniProtKB-UniRule"/>
</dbReference>
<dbReference type="PANTHER" id="PTHR20861:SF1">
    <property type="entry name" value="HOMOSERINE KINASE"/>
    <property type="match status" value="1"/>
</dbReference>
<dbReference type="NCBIfam" id="NF002288">
    <property type="entry name" value="PRK01212.1-4"/>
    <property type="match status" value="1"/>
</dbReference>
<dbReference type="InterPro" id="IPR006203">
    <property type="entry name" value="GHMP_knse_ATP-bd_CS"/>
</dbReference>
<keyword evidence="5 13" id="KW-0028">Amino-acid biosynthesis</keyword>
<dbReference type="Pfam" id="PF00288">
    <property type="entry name" value="GHMP_kinases_N"/>
    <property type="match status" value="1"/>
</dbReference>
<protein>
    <recommendedName>
        <fullName evidence="4 13">Homoserine kinase</fullName>
        <shortName evidence="13">HK</shortName>
        <shortName evidence="13">HSK</shortName>
        <ecNumber evidence="3 13">2.7.1.39</ecNumber>
    </recommendedName>
</protein>